<dbReference type="Pfam" id="PF00153">
    <property type="entry name" value="Mito_carr"/>
    <property type="match status" value="1"/>
</dbReference>
<comment type="similarity">
    <text evidence="2 9">Belongs to the mitochondrial carrier (TC 2.A.29) family.</text>
</comment>
<dbReference type="Proteomes" id="UP000276776">
    <property type="component" value="Unassembled WGS sequence"/>
</dbReference>
<evidence type="ECO:0000313" key="11">
    <source>
        <dbReference type="EMBL" id="VDM98870.1"/>
    </source>
</evidence>
<dbReference type="InterPro" id="IPR018108">
    <property type="entry name" value="MCP_transmembrane"/>
</dbReference>
<accession>A0A0N5CR99</accession>
<dbReference type="GO" id="GO:0005743">
    <property type="term" value="C:mitochondrial inner membrane"/>
    <property type="evidence" value="ECO:0007669"/>
    <property type="project" value="UniProtKB-SubCell"/>
</dbReference>
<organism evidence="13">
    <name type="scientific">Thelazia callipaeda</name>
    <name type="common">Oriental eyeworm</name>
    <name type="synonym">Parasitic nematode</name>
    <dbReference type="NCBI Taxonomy" id="103827"/>
    <lineage>
        <taxon>Eukaryota</taxon>
        <taxon>Metazoa</taxon>
        <taxon>Ecdysozoa</taxon>
        <taxon>Nematoda</taxon>
        <taxon>Chromadorea</taxon>
        <taxon>Rhabditida</taxon>
        <taxon>Spirurina</taxon>
        <taxon>Spiruromorpha</taxon>
        <taxon>Thelazioidea</taxon>
        <taxon>Thelaziidae</taxon>
        <taxon>Thelazia</taxon>
    </lineage>
</organism>
<comment type="subcellular location">
    <subcellularLocation>
        <location evidence="1">Mitochondrion inner membrane</location>
        <topology evidence="1">Multi-pass membrane protein</topology>
    </subcellularLocation>
</comment>
<dbReference type="InterPro" id="IPR051028">
    <property type="entry name" value="Mito_Solute_Carrier"/>
</dbReference>
<evidence type="ECO:0000256" key="2">
    <source>
        <dbReference type="ARBA" id="ARBA00006375"/>
    </source>
</evidence>
<keyword evidence="7 8" id="KW-0472">Membrane</keyword>
<dbReference type="OrthoDB" id="2382881at2759"/>
<evidence type="ECO:0000256" key="9">
    <source>
        <dbReference type="RuleBase" id="RU000488"/>
    </source>
</evidence>
<keyword evidence="9" id="KW-0813">Transport</keyword>
<reference evidence="11 12" key="2">
    <citation type="submission" date="2018-11" db="EMBL/GenBank/DDBJ databases">
        <authorList>
            <consortium name="Pathogen Informatics"/>
        </authorList>
    </citation>
    <scope>NUCLEOTIDE SEQUENCE [LARGE SCALE GENOMIC DNA]</scope>
</reference>
<feature type="repeat" description="Solcar" evidence="8">
    <location>
        <begin position="1"/>
        <end position="61"/>
    </location>
</feature>
<keyword evidence="12" id="KW-1185">Reference proteome</keyword>
<evidence type="ECO:0000313" key="13">
    <source>
        <dbReference type="WBParaSite" id="TCLT_0000274901-mRNA-1"/>
    </source>
</evidence>
<keyword evidence="3 8" id="KW-0812">Transmembrane</keyword>
<feature type="transmembrane region" description="Helical" evidence="10">
    <location>
        <begin position="31"/>
        <end position="54"/>
    </location>
</feature>
<protein>
    <submittedName>
        <fullName evidence="13">ADP,ATP carrier protein</fullName>
    </submittedName>
</protein>
<dbReference type="GO" id="GO:0005313">
    <property type="term" value="F:L-glutamate transmembrane transporter activity"/>
    <property type="evidence" value="ECO:0007669"/>
    <property type="project" value="TreeGrafter"/>
</dbReference>
<dbReference type="PANTHER" id="PTHR45678">
    <property type="entry name" value="MITOCHONDRIAL 2-OXODICARBOXYLATE CARRIER 1-RELATED"/>
    <property type="match status" value="1"/>
</dbReference>
<evidence type="ECO:0000256" key="3">
    <source>
        <dbReference type="ARBA" id="ARBA00022692"/>
    </source>
</evidence>
<dbReference type="GO" id="GO:0043490">
    <property type="term" value="P:malate-aspartate shuttle"/>
    <property type="evidence" value="ECO:0007669"/>
    <property type="project" value="TreeGrafter"/>
</dbReference>
<keyword evidence="6" id="KW-0496">Mitochondrion</keyword>
<proteinExistence type="inferred from homology"/>
<dbReference type="GO" id="GO:0015183">
    <property type="term" value="F:L-aspartate transmembrane transporter activity"/>
    <property type="evidence" value="ECO:0007669"/>
    <property type="project" value="TreeGrafter"/>
</dbReference>
<dbReference type="PANTHER" id="PTHR45678:SF5">
    <property type="entry name" value="AT03939P-RELATED"/>
    <property type="match status" value="1"/>
</dbReference>
<dbReference type="AlphaFoldDB" id="A0A0N5CR99"/>
<name>A0A0N5CR99_THECL</name>
<dbReference type="EMBL" id="UYYF01000676">
    <property type="protein sequence ID" value="VDM98870.1"/>
    <property type="molecule type" value="Genomic_DNA"/>
</dbReference>
<evidence type="ECO:0000256" key="8">
    <source>
        <dbReference type="PROSITE-ProRule" id="PRU00282"/>
    </source>
</evidence>
<sequence>MQLINRGKGEMEYRNIYDAFTKILRYEGSRALFKGAICRMMVMAPLFGIAQMVYYTGVAEFFLGIPKLSS</sequence>
<dbReference type="Gene3D" id="1.50.40.10">
    <property type="entry name" value="Mitochondrial carrier domain"/>
    <property type="match status" value="1"/>
</dbReference>
<dbReference type="PROSITE" id="PS50920">
    <property type="entry name" value="SOLCAR"/>
    <property type="match status" value="1"/>
</dbReference>
<evidence type="ECO:0000313" key="12">
    <source>
        <dbReference type="Proteomes" id="UP000276776"/>
    </source>
</evidence>
<dbReference type="InterPro" id="IPR023395">
    <property type="entry name" value="MCP_dom_sf"/>
</dbReference>
<evidence type="ECO:0000256" key="10">
    <source>
        <dbReference type="SAM" id="Phobius"/>
    </source>
</evidence>
<evidence type="ECO:0000256" key="7">
    <source>
        <dbReference type="ARBA" id="ARBA00023136"/>
    </source>
</evidence>
<reference evidence="13" key="1">
    <citation type="submission" date="2017-02" db="UniProtKB">
        <authorList>
            <consortium name="WormBaseParasite"/>
        </authorList>
    </citation>
    <scope>IDENTIFICATION</scope>
</reference>
<dbReference type="WBParaSite" id="TCLT_0000274901-mRNA-1">
    <property type="protein sequence ID" value="TCLT_0000274901-mRNA-1"/>
    <property type="gene ID" value="TCLT_0000274901"/>
</dbReference>
<keyword evidence="4" id="KW-0999">Mitochondrion inner membrane</keyword>
<evidence type="ECO:0000256" key="5">
    <source>
        <dbReference type="ARBA" id="ARBA00022989"/>
    </source>
</evidence>
<evidence type="ECO:0000256" key="6">
    <source>
        <dbReference type="ARBA" id="ARBA00023128"/>
    </source>
</evidence>
<evidence type="ECO:0000256" key="4">
    <source>
        <dbReference type="ARBA" id="ARBA00022792"/>
    </source>
</evidence>
<dbReference type="STRING" id="103827.A0A0N5CR99"/>
<keyword evidence="5 10" id="KW-1133">Transmembrane helix</keyword>
<gene>
    <name evidence="11" type="ORF">TCLT_LOCUS2750</name>
</gene>
<evidence type="ECO:0000256" key="1">
    <source>
        <dbReference type="ARBA" id="ARBA00004448"/>
    </source>
</evidence>
<dbReference type="SUPFAM" id="SSF103506">
    <property type="entry name" value="Mitochondrial carrier"/>
    <property type="match status" value="1"/>
</dbReference>